<dbReference type="Pfam" id="PF00501">
    <property type="entry name" value="AMP-binding"/>
    <property type="match status" value="1"/>
</dbReference>
<evidence type="ECO:0000313" key="3">
    <source>
        <dbReference type="EnsemblMetazoa" id="XP_026295012"/>
    </source>
</evidence>
<dbReference type="PANTHER" id="PTHR44394">
    <property type="entry name" value="BETA-ALANINE-ACTIVATING ENZYME"/>
    <property type="match status" value="1"/>
</dbReference>
<dbReference type="OrthoDB" id="408177at2759"/>
<evidence type="ECO:0000313" key="4">
    <source>
        <dbReference type="Proteomes" id="UP000005203"/>
    </source>
</evidence>
<reference evidence="3" key="1">
    <citation type="submission" date="2021-01" db="UniProtKB">
        <authorList>
            <consortium name="EnsemblMetazoa"/>
        </authorList>
    </citation>
    <scope>IDENTIFICATION</scope>
    <source>
        <strain evidence="3">DH4</strain>
    </source>
</reference>
<dbReference type="InterPro" id="IPR002372">
    <property type="entry name" value="PQQ_rpt_dom"/>
</dbReference>
<dbReference type="SUPFAM" id="SSF50998">
    <property type="entry name" value="Quinoprotein alcohol dehydrogenase-like"/>
    <property type="match status" value="1"/>
</dbReference>
<dbReference type="AlphaFoldDB" id="A0A7M7L124"/>
<protein>
    <submittedName>
        <fullName evidence="5">Beta-alanine-activating enzyme</fullName>
    </submittedName>
</protein>
<feature type="domain" description="Pyrrolo-quinoline quinone repeat" evidence="2">
    <location>
        <begin position="689"/>
        <end position="1022"/>
    </location>
</feature>
<proteinExistence type="predicted"/>
<dbReference type="KEGG" id="ame:411766"/>
<dbReference type="InterPro" id="IPR000873">
    <property type="entry name" value="AMP-dep_synth/lig_dom"/>
</dbReference>
<dbReference type="GeneID" id="411766"/>
<accession>A0A7M7L124</accession>
<keyword evidence="4" id="KW-1185">Reference proteome</keyword>
<evidence type="ECO:0000259" key="2">
    <source>
        <dbReference type="Pfam" id="PF13570"/>
    </source>
</evidence>
<dbReference type="CTD" id="132949"/>
<dbReference type="Gene3D" id="2.130.10.10">
    <property type="entry name" value="YVTN repeat-like/Quinoprotein amine dehydrogenase"/>
    <property type="match status" value="1"/>
</dbReference>
<sequence length="1023" mass="117949">MNKKKENFTFYSNDFKDFTKNLHDICNWNQLDNVAIEYHDLQETIYIHYKELFHIKSMISDYLKHIQNVEFIGINFDIPEYCVISLILGILNSKHSFINIPVDSTEFINIKNHLNLRYLFCTQNNIEGNIVCQFEIHRECIYLIKLKDVRKQVIQNAKQNYYAYAISTSGSTGVPKVIRVLHSCIVPNILDLNKILAITKCDKISQFTNFTFDPSIIEIFLALSNAGTLFMVSKSLKNNPDRLLKIAYSSQITILQITPSVFIYNWSPESLKSSILSNNTSLRAILFGGEPFPKLEVISETMHPYNNTKIYNIYGITEVSCWASINEILITGGQFNVHYLGQVLSHTLLQVRNKRGEVITNGTGFLYIGSNQRVCLVNDENIEDLELPVFRDSGDIVDINEEGKIFYKGRKNSFIKRFGNKVDLTKLKEFILQIDFIKNCYVLWDDSYHHLHLYFSIKKNVVNYHNINIKIMKYLCKLNPLYRPDKIHFMNHIEFTSSGKISLEHSKEHYIQDKVTHKIINNIDLQQIEVAFKSIWENNLQRKNIGFIKLGGTSIIALQISNAMSEISNIEFPKLIGMLLMDSTIDECLNYIKSIILNSQNGIINLKSHSNIRELPLITVITIEDEKSFRDSNKKNKKYDSTIQVNDIHLCQWYKCRGQIYNYISDINEEFKLQYDTISKVKIQKTYDMRKCVDASPTIFRYSDGKTYATVGSHSGFIFTFELEKECHKRIFKVKLPDRIESSVLILDNFRGIVGCYDGNIYCFHLKTGKFIWNYKTGNVVKNSVIFCKEKGIIFVGSYDCYIYCLSVKDGSEIWKFKFGNGSINASGCLHFQSDTVLFGTLDGYCLALQQLSGKLVWKYKLSDPIFVAPVSLNNGLVLFCSVTGLLCCFDIEVNVKMWTYKINGNIFSYIVKQNDTKYENIILASQNKNLYCLESKDTNFKTKPTLKYVLNFHSPILATPWCENNFLFIACKDGTLNIYNSIKNRVIKIEKLPAEVFSSPVVNNNVIIIGCRDNNVYALELV</sequence>
<dbReference type="InterPro" id="IPR011047">
    <property type="entry name" value="Quinoprotein_ADH-like_sf"/>
</dbReference>
<dbReference type="InterPro" id="IPR042099">
    <property type="entry name" value="ANL_N_sf"/>
</dbReference>
<dbReference type="InterPro" id="IPR052091">
    <property type="entry name" value="Beta-ala_Activ/Resist"/>
</dbReference>
<dbReference type="InterPro" id="IPR015943">
    <property type="entry name" value="WD40/YVTN_repeat-like_dom_sf"/>
</dbReference>
<evidence type="ECO:0000313" key="5">
    <source>
        <dbReference type="RefSeq" id="XP_026295012.1"/>
    </source>
</evidence>
<organism evidence="3">
    <name type="scientific">Apis mellifera</name>
    <name type="common">Honeybee</name>
    <dbReference type="NCBI Taxonomy" id="7460"/>
    <lineage>
        <taxon>Eukaryota</taxon>
        <taxon>Metazoa</taxon>
        <taxon>Ecdysozoa</taxon>
        <taxon>Arthropoda</taxon>
        <taxon>Hexapoda</taxon>
        <taxon>Insecta</taxon>
        <taxon>Pterygota</taxon>
        <taxon>Neoptera</taxon>
        <taxon>Endopterygota</taxon>
        <taxon>Hymenoptera</taxon>
        <taxon>Apocrita</taxon>
        <taxon>Aculeata</taxon>
        <taxon>Apoidea</taxon>
        <taxon>Anthophila</taxon>
        <taxon>Apidae</taxon>
        <taxon>Apis</taxon>
    </lineage>
</organism>
<dbReference type="SUPFAM" id="SSF56801">
    <property type="entry name" value="Acetyl-CoA synthetase-like"/>
    <property type="match status" value="1"/>
</dbReference>
<dbReference type="SMART" id="SM00564">
    <property type="entry name" value="PQQ"/>
    <property type="match status" value="4"/>
</dbReference>
<reference evidence="5" key="2">
    <citation type="submission" date="2025-04" db="UniProtKB">
        <authorList>
            <consortium name="RefSeq"/>
        </authorList>
    </citation>
    <scope>IDENTIFICATION</scope>
    <source>
        <strain evidence="5">DH4</strain>
        <tissue evidence="5">Whole body</tissue>
    </source>
</reference>
<dbReference type="InterPro" id="IPR018391">
    <property type="entry name" value="PQQ_b-propeller_rpt"/>
</dbReference>
<dbReference type="GO" id="GO:0043041">
    <property type="term" value="P:amino acid activation for nonribosomal peptide biosynthetic process"/>
    <property type="evidence" value="ECO:0007669"/>
    <property type="project" value="TreeGrafter"/>
</dbReference>
<evidence type="ECO:0000259" key="1">
    <source>
        <dbReference type="Pfam" id="PF00501"/>
    </source>
</evidence>
<dbReference type="Pfam" id="PF13570">
    <property type="entry name" value="Beta-prop_ACSF4"/>
    <property type="match status" value="1"/>
</dbReference>
<dbReference type="RefSeq" id="XP_026295012.1">
    <property type="nucleotide sequence ID" value="XM_026439227.1"/>
</dbReference>
<name>A0A7M7L124_APIME</name>
<dbReference type="PANTHER" id="PTHR44394:SF1">
    <property type="entry name" value="BETA-ALANINE-ACTIVATING ENZYME"/>
    <property type="match status" value="1"/>
</dbReference>
<gene>
    <name evidence="5" type="primary">LOC411766</name>
</gene>
<dbReference type="Gene3D" id="3.40.50.12780">
    <property type="entry name" value="N-terminal domain of ligase-like"/>
    <property type="match status" value="1"/>
</dbReference>
<accession>A0A8B8GTM2</accession>
<dbReference type="Proteomes" id="UP000005203">
    <property type="component" value="Linkage group LG2"/>
</dbReference>
<dbReference type="EnsemblMetazoa" id="XM_026439227">
    <property type="protein sequence ID" value="XP_026295012"/>
    <property type="gene ID" value="LOC411766"/>
</dbReference>
<feature type="domain" description="AMP-dependent synthetase/ligase" evidence="1">
    <location>
        <begin position="151"/>
        <end position="371"/>
    </location>
</feature>